<dbReference type="GO" id="GO:0004316">
    <property type="term" value="F:3-oxoacyl-[acyl-carrier-protein] reductase (NADPH) activity"/>
    <property type="evidence" value="ECO:0007669"/>
    <property type="project" value="UniProtKB-EC"/>
</dbReference>
<dbReference type="GO" id="GO:0030497">
    <property type="term" value="P:fatty acid elongation"/>
    <property type="evidence" value="ECO:0007669"/>
    <property type="project" value="TreeGrafter"/>
</dbReference>
<dbReference type="SMART" id="SM00822">
    <property type="entry name" value="PKS_KR"/>
    <property type="match status" value="1"/>
</dbReference>
<comment type="similarity">
    <text evidence="1">Belongs to the short-chain dehydrogenases/reductases (SDR) family.</text>
</comment>
<dbReference type="GO" id="GO:0018502">
    <property type="term" value="F:2,5-dichloro-2,5-cyclohexadiene-1,4-diol dehydrogenase activity"/>
    <property type="evidence" value="ECO:0007669"/>
    <property type="project" value="RHEA"/>
</dbReference>
<dbReference type="SUPFAM" id="SSF51735">
    <property type="entry name" value="NAD(P)-binding Rossmann-fold domains"/>
    <property type="match status" value="1"/>
</dbReference>
<sequence>MERPLEGKVALITGSGSGMGVGIALAVAKAGAAVALVGRTAETLERTRAQIEEAGGRAIVAPCDITDRAQVDAAVARTQAELGPIWLLVNNAVSTDNRPIEEVDDANLDLVLRSSIHGSLYMMQACFPTMKERGGRIVNFGLGGATMGLPEVGAYAIAKEGVRGLTKTAATGWGRYGITVNTVCPMVATPLFDTWWQSLSEAEREHQLSMIPMRRMGNGEQDVGGLIVFLGSEGAGYITSRTLHVDGGRAFYDR</sequence>
<dbReference type="InterPro" id="IPR057326">
    <property type="entry name" value="KR_dom"/>
</dbReference>
<dbReference type="CDD" id="cd05233">
    <property type="entry name" value="SDR_c"/>
    <property type="match status" value="1"/>
</dbReference>
<dbReference type="PATRIC" id="fig|46429.4.peg.1189"/>
<dbReference type="PANTHER" id="PTHR42760:SF40">
    <property type="entry name" value="3-OXOACYL-[ACYL-CARRIER-PROTEIN] REDUCTASE, CHLOROPLASTIC"/>
    <property type="match status" value="1"/>
</dbReference>
<dbReference type="FunFam" id="3.40.50.720:FF:000084">
    <property type="entry name" value="Short-chain dehydrogenase reductase"/>
    <property type="match status" value="1"/>
</dbReference>
<comment type="caution">
    <text evidence="4">The sequence shown here is derived from an EMBL/GenBank/DDBJ whole genome shotgun (WGS) entry which is preliminary data.</text>
</comment>
<dbReference type="Proteomes" id="UP000028411">
    <property type="component" value="Unassembled WGS sequence"/>
</dbReference>
<dbReference type="PANTHER" id="PTHR42760">
    <property type="entry name" value="SHORT-CHAIN DEHYDROGENASES/REDUCTASES FAMILY MEMBER"/>
    <property type="match status" value="1"/>
</dbReference>
<name>A0A081RGU6_SPHCR</name>
<dbReference type="EMBL" id="JFHR01000010">
    <property type="protein sequence ID" value="KEQ54419.1"/>
    <property type="molecule type" value="Genomic_DNA"/>
</dbReference>
<dbReference type="OrthoDB" id="9789398at2"/>
<reference evidence="4 5" key="1">
    <citation type="submission" date="2014-02" db="EMBL/GenBank/DDBJ databases">
        <title>Whole genome sequence of Sphingobium chlorophenolicum NBRC 16172.</title>
        <authorList>
            <person name="Gan H.M."/>
            <person name="Gan H.Y."/>
            <person name="Chew T.H."/>
            <person name="Savka M.A."/>
        </authorList>
    </citation>
    <scope>NUCLEOTIDE SEQUENCE [LARGE SCALE GENOMIC DNA]</scope>
    <source>
        <strain evidence="4 5">NBRC 16172</strain>
    </source>
</reference>
<evidence type="ECO:0000259" key="3">
    <source>
        <dbReference type="SMART" id="SM00822"/>
    </source>
</evidence>
<dbReference type="AlphaFoldDB" id="A0A081RGU6"/>
<dbReference type="InterPro" id="IPR020904">
    <property type="entry name" value="Sc_DH/Rdtase_CS"/>
</dbReference>
<dbReference type="PROSITE" id="PS00061">
    <property type="entry name" value="ADH_SHORT"/>
    <property type="match status" value="1"/>
</dbReference>
<comment type="catalytic activity">
    <reaction evidence="2">
        <text>2,5-dichlorocyclohexa-2,5-dien-1,4-diol + NAD(+) = 2,5-dichlorohydroquinone + NADH + H(+)</text>
        <dbReference type="Rhea" id="RHEA:15741"/>
        <dbReference type="ChEBI" id="CHEBI:15378"/>
        <dbReference type="ChEBI" id="CHEBI:27545"/>
        <dbReference type="ChEBI" id="CHEBI:28975"/>
        <dbReference type="ChEBI" id="CHEBI:57540"/>
        <dbReference type="ChEBI" id="CHEBI:57945"/>
    </reaction>
</comment>
<evidence type="ECO:0000256" key="1">
    <source>
        <dbReference type="ARBA" id="ARBA00006484"/>
    </source>
</evidence>
<organism evidence="4 5">
    <name type="scientific">Sphingobium chlorophenolicum</name>
    <dbReference type="NCBI Taxonomy" id="46429"/>
    <lineage>
        <taxon>Bacteria</taxon>
        <taxon>Pseudomonadati</taxon>
        <taxon>Pseudomonadota</taxon>
        <taxon>Alphaproteobacteria</taxon>
        <taxon>Sphingomonadales</taxon>
        <taxon>Sphingomonadaceae</taxon>
        <taxon>Sphingobium</taxon>
    </lineage>
</organism>
<dbReference type="Pfam" id="PF13561">
    <property type="entry name" value="adh_short_C2"/>
    <property type="match status" value="1"/>
</dbReference>
<evidence type="ECO:0000313" key="4">
    <source>
        <dbReference type="EMBL" id="KEQ54419.1"/>
    </source>
</evidence>
<gene>
    <name evidence="4" type="ORF">BV95_01227</name>
</gene>
<protein>
    <submittedName>
        <fullName evidence="4">3-oxoacyl-(Acyl-carrier-protein) reductase</fullName>
        <ecNumber evidence="4">1.1.1.100</ecNumber>
    </submittedName>
</protein>
<keyword evidence="4" id="KW-0560">Oxidoreductase</keyword>
<accession>A0A081RGU6</accession>
<dbReference type="RefSeq" id="WP_037448758.1">
    <property type="nucleotide sequence ID" value="NZ_JFHR01000010.1"/>
</dbReference>
<evidence type="ECO:0000256" key="2">
    <source>
        <dbReference type="ARBA" id="ARBA00051383"/>
    </source>
</evidence>
<dbReference type="PRINTS" id="PR00081">
    <property type="entry name" value="GDHRDH"/>
</dbReference>
<dbReference type="InterPro" id="IPR002347">
    <property type="entry name" value="SDR_fam"/>
</dbReference>
<dbReference type="EC" id="1.1.1.100" evidence="4"/>
<proteinExistence type="inferred from homology"/>
<dbReference type="eggNOG" id="COG1028">
    <property type="taxonomic scope" value="Bacteria"/>
</dbReference>
<dbReference type="Gene3D" id="3.40.50.720">
    <property type="entry name" value="NAD(P)-binding Rossmann-like Domain"/>
    <property type="match status" value="1"/>
</dbReference>
<dbReference type="InterPro" id="IPR036291">
    <property type="entry name" value="NAD(P)-bd_dom_sf"/>
</dbReference>
<feature type="domain" description="Ketoreductase" evidence="3">
    <location>
        <begin position="8"/>
        <end position="186"/>
    </location>
</feature>
<evidence type="ECO:0000313" key="5">
    <source>
        <dbReference type="Proteomes" id="UP000028411"/>
    </source>
</evidence>